<feature type="compositionally biased region" description="Low complexity" evidence="1">
    <location>
        <begin position="93"/>
        <end position="102"/>
    </location>
</feature>
<feature type="region of interest" description="Disordered" evidence="1">
    <location>
        <begin position="80"/>
        <end position="102"/>
    </location>
</feature>
<organism evidence="2">
    <name type="scientific">Sesamum latifolium</name>
    <dbReference type="NCBI Taxonomy" id="2727402"/>
    <lineage>
        <taxon>Eukaryota</taxon>
        <taxon>Viridiplantae</taxon>
        <taxon>Streptophyta</taxon>
        <taxon>Embryophyta</taxon>
        <taxon>Tracheophyta</taxon>
        <taxon>Spermatophyta</taxon>
        <taxon>Magnoliopsida</taxon>
        <taxon>eudicotyledons</taxon>
        <taxon>Gunneridae</taxon>
        <taxon>Pentapetalae</taxon>
        <taxon>asterids</taxon>
        <taxon>lamiids</taxon>
        <taxon>Lamiales</taxon>
        <taxon>Pedaliaceae</taxon>
        <taxon>Sesamum</taxon>
    </lineage>
</organism>
<protein>
    <submittedName>
        <fullName evidence="2">Uncharacterized protein</fullName>
    </submittedName>
</protein>
<comment type="caution">
    <text evidence="2">The sequence shown here is derived from an EMBL/GenBank/DDBJ whole genome shotgun (WGS) entry which is preliminary data.</text>
</comment>
<proteinExistence type="predicted"/>
<accession>A0AAW2VVB6</accession>
<name>A0AAW2VVB6_9LAMI</name>
<sequence>MANEQRDQRNDDLMILEGGVGSDKVERAKEKVSTFHPLETGVAESQINRAKLMPTKISSLALVETNLVNIPLKFAARGISRGSTSRRGRRGVGKTTNTTRKR</sequence>
<dbReference type="EMBL" id="JACGWN010000009">
    <property type="protein sequence ID" value="KAL0433213.1"/>
    <property type="molecule type" value="Genomic_DNA"/>
</dbReference>
<dbReference type="AlphaFoldDB" id="A0AAW2VVB6"/>
<reference evidence="2" key="2">
    <citation type="journal article" date="2024" name="Plant">
        <title>Genomic evolution and insights into agronomic trait innovations of Sesamum species.</title>
        <authorList>
            <person name="Miao H."/>
            <person name="Wang L."/>
            <person name="Qu L."/>
            <person name="Liu H."/>
            <person name="Sun Y."/>
            <person name="Le M."/>
            <person name="Wang Q."/>
            <person name="Wei S."/>
            <person name="Zheng Y."/>
            <person name="Lin W."/>
            <person name="Duan Y."/>
            <person name="Cao H."/>
            <person name="Xiong S."/>
            <person name="Wang X."/>
            <person name="Wei L."/>
            <person name="Li C."/>
            <person name="Ma Q."/>
            <person name="Ju M."/>
            <person name="Zhao R."/>
            <person name="Li G."/>
            <person name="Mu C."/>
            <person name="Tian Q."/>
            <person name="Mei H."/>
            <person name="Zhang T."/>
            <person name="Gao T."/>
            <person name="Zhang H."/>
        </authorList>
    </citation>
    <scope>NUCLEOTIDE SEQUENCE</scope>
    <source>
        <strain evidence="2">KEN1</strain>
    </source>
</reference>
<evidence type="ECO:0000313" key="2">
    <source>
        <dbReference type="EMBL" id="KAL0433213.1"/>
    </source>
</evidence>
<gene>
    <name evidence="2" type="ORF">Slati_2655600</name>
</gene>
<evidence type="ECO:0000256" key="1">
    <source>
        <dbReference type="SAM" id="MobiDB-lite"/>
    </source>
</evidence>
<reference evidence="2" key="1">
    <citation type="submission" date="2020-06" db="EMBL/GenBank/DDBJ databases">
        <authorList>
            <person name="Li T."/>
            <person name="Hu X."/>
            <person name="Zhang T."/>
            <person name="Song X."/>
            <person name="Zhang H."/>
            <person name="Dai N."/>
            <person name="Sheng W."/>
            <person name="Hou X."/>
            <person name="Wei L."/>
        </authorList>
    </citation>
    <scope>NUCLEOTIDE SEQUENCE</scope>
    <source>
        <strain evidence="2">KEN1</strain>
        <tissue evidence="2">Leaf</tissue>
    </source>
</reference>